<evidence type="ECO:0000313" key="3">
    <source>
        <dbReference type="Proteomes" id="UP000020218"/>
    </source>
</evidence>
<evidence type="ECO:0000259" key="1">
    <source>
        <dbReference type="Pfam" id="PF09835"/>
    </source>
</evidence>
<dbReference type="EMBL" id="JFAX01000002">
    <property type="protein sequence ID" value="EXI69270.1"/>
    <property type="molecule type" value="Genomic_DNA"/>
</dbReference>
<name>A0A011NXA7_9PROT</name>
<protein>
    <recommendedName>
        <fullName evidence="1">DUF2062 domain-containing protein</fullName>
    </recommendedName>
</protein>
<dbReference type="STRING" id="1454001.AW08_00478"/>
<dbReference type="InterPro" id="IPR018639">
    <property type="entry name" value="DUF2062"/>
</dbReference>
<dbReference type="PANTHER" id="PTHR40547">
    <property type="entry name" value="SLL0298 PROTEIN"/>
    <property type="match status" value="1"/>
</dbReference>
<reference evidence="2" key="1">
    <citation type="submission" date="2014-02" db="EMBL/GenBank/DDBJ databases">
        <title>Expanding our view of genomic diversity in Candidatus Accumulibacter clades.</title>
        <authorList>
            <person name="Skennerton C.T."/>
            <person name="Barr J.J."/>
            <person name="Slater F.R."/>
            <person name="Bond P.L."/>
            <person name="Tyson G.W."/>
        </authorList>
    </citation>
    <scope>NUCLEOTIDE SEQUENCE [LARGE SCALE GENOMIC DNA]</scope>
</reference>
<dbReference type="AlphaFoldDB" id="A0A011NXA7"/>
<dbReference type="Proteomes" id="UP000020218">
    <property type="component" value="Unassembled WGS sequence"/>
</dbReference>
<evidence type="ECO:0000313" key="2">
    <source>
        <dbReference type="EMBL" id="EXI69270.1"/>
    </source>
</evidence>
<dbReference type="PATRIC" id="fig|1454001.3.peg.441"/>
<sequence>MRRFLRKYLPDHESIRSNRWLRPFESWLLHPRLWHLNRHSAAGAVAVGMFCGLIPGPLQMIGAAVSALLLRVNLPLALLVTLYTNPFTIVPLYLLAYQIGRLLIGDSGGFVAPPAFSVSAFTDWTAAMQMWMLTVAKPLAVGLLTLASSLSVLGFLATRAIWRLYLIRSWRRRLRSS</sequence>
<gene>
    <name evidence="2" type="ORF">AW08_00478</name>
</gene>
<feature type="domain" description="DUF2062" evidence="1">
    <location>
        <begin position="21"/>
        <end position="171"/>
    </location>
</feature>
<dbReference type="Pfam" id="PF09835">
    <property type="entry name" value="DUF2062"/>
    <property type="match status" value="1"/>
</dbReference>
<comment type="caution">
    <text evidence="2">The sequence shown here is derived from an EMBL/GenBank/DDBJ whole genome shotgun (WGS) entry which is preliminary data.</text>
</comment>
<organism evidence="2 3">
    <name type="scientific">Candidatus Accumulibacter adjunctus</name>
    <dbReference type="NCBI Taxonomy" id="1454001"/>
    <lineage>
        <taxon>Bacteria</taxon>
        <taxon>Pseudomonadati</taxon>
        <taxon>Pseudomonadota</taxon>
        <taxon>Betaproteobacteria</taxon>
        <taxon>Candidatus Accumulibacter</taxon>
    </lineage>
</organism>
<keyword evidence="3" id="KW-1185">Reference proteome</keyword>
<proteinExistence type="predicted"/>
<dbReference type="PANTHER" id="PTHR40547:SF1">
    <property type="entry name" value="SLL0298 PROTEIN"/>
    <property type="match status" value="1"/>
</dbReference>
<accession>A0A011NXA7</accession>